<evidence type="ECO:0000313" key="1">
    <source>
        <dbReference type="EMBL" id="HJE48839.1"/>
    </source>
</evidence>
<reference evidence="1" key="2">
    <citation type="submission" date="2021-09" db="EMBL/GenBank/DDBJ databases">
        <authorList>
            <person name="Gilroy R."/>
        </authorList>
    </citation>
    <scope>NUCLEOTIDE SEQUENCE</scope>
    <source>
        <strain evidence="1">CHK192-2623</strain>
    </source>
</reference>
<evidence type="ECO:0000313" key="2">
    <source>
        <dbReference type="Proteomes" id="UP000732527"/>
    </source>
</evidence>
<gene>
    <name evidence="1" type="ORF">K8V69_01445</name>
</gene>
<dbReference type="EMBL" id="DYYQ01000011">
    <property type="protein sequence ID" value="HJE48839.1"/>
    <property type="molecule type" value="Genomic_DNA"/>
</dbReference>
<reference evidence="1" key="1">
    <citation type="journal article" date="2021" name="PeerJ">
        <title>Extensive microbial diversity within the chicken gut microbiome revealed by metagenomics and culture.</title>
        <authorList>
            <person name="Gilroy R."/>
            <person name="Ravi A."/>
            <person name="Getino M."/>
            <person name="Pursley I."/>
            <person name="Horton D.L."/>
            <person name="Alikhan N.F."/>
            <person name="Baker D."/>
            <person name="Gharbi K."/>
            <person name="Hall N."/>
            <person name="Watson M."/>
            <person name="Adriaenssens E.M."/>
            <person name="Foster-Nyarko E."/>
            <person name="Jarju S."/>
            <person name="Secka A."/>
            <person name="Antonio M."/>
            <person name="Oren A."/>
            <person name="Chaudhuri R.R."/>
            <person name="La Ragione R."/>
            <person name="Hildebrand F."/>
            <person name="Pallen M.J."/>
        </authorList>
    </citation>
    <scope>NUCLEOTIDE SEQUENCE</scope>
    <source>
        <strain evidence="1">CHK192-2623</strain>
    </source>
</reference>
<sequence length="131" mass="14918">MDDVLAWLSNYAMDHGIGIIFDKKLPPDAPSDSWEFPPIAIINSNWYNQNELPFITAHEICHVLYGSAEYYHSACRGMESGESDANLGAIKLLLQYAQETDMHFATYYNFADAFGIPKKHYYLIDAYLIAK</sequence>
<dbReference type="Proteomes" id="UP000732527">
    <property type="component" value="Unassembled WGS sequence"/>
</dbReference>
<protein>
    <submittedName>
        <fullName evidence="1">ImmA/IrrE family metallo-endopeptidase</fullName>
    </submittedName>
</protein>
<proteinExistence type="predicted"/>
<comment type="caution">
    <text evidence="1">The sequence shown here is derived from an EMBL/GenBank/DDBJ whole genome shotgun (WGS) entry which is preliminary data.</text>
</comment>
<name>A0A921EIT6_LACJH</name>
<accession>A0A921EIT6</accession>
<dbReference type="AlphaFoldDB" id="A0A921EIT6"/>
<organism evidence="1 2">
    <name type="scientific">Lactobacillus johnsonii</name>
    <dbReference type="NCBI Taxonomy" id="33959"/>
    <lineage>
        <taxon>Bacteria</taxon>
        <taxon>Bacillati</taxon>
        <taxon>Bacillota</taxon>
        <taxon>Bacilli</taxon>
        <taxon>Lactobacillales</taxon>
        <taxon>Lactobacillaceae</taxon>
        <taxon>Lactobacillus</taxon>
    </lineage>
</organism>